<organism evidence="6 7">
    <name type="scientific">Perilla frutescens var. hirtella</name>
    <name type="common">Perilla citriodora</name>
    <name type="synonym">Perilla setoyensis</name>
    <dbReference type="NCBI Taxonomy" id="608512"/>
    <lineage>
        <taxon>Eukaryota</taxon>
        <taxon>Viridiplantae</taxon>
        <taxon>Streptophyta</taxon>
        <taxon>Embryophyta</taxon>
        <taxon>Tracheophyta</taxon>
        <taxon>Spermatophyta</taxon>
        <taxon>Magnoliopsida</taxon>
        <taxon>eudicotyledons</taxon>
        <taxon>Gunneridae</taxon>
        <taxon>Pentapetalae</taxon>
        <taxon>asterids</taxon>
        <taxon>lamiids</taxon>
        <taxon>Lamiales</taxon>
        <taxon>Lamiaceae</taxon>
        <taxon>Nepetoideae</taxon>
        <taxon>Elsholtzieae</taxon>
        <taxon>Perilla</taxon>
    </lineage>
</organism>
<evidence type="ECO:0000313" key="6">
    <source>
        <dbReference type="EMBL" id="KAH6755260.1"/>
    </source>
</evidence>
<dbReference type="Gene3D" id="2.60.40.790">
    <property type="match status" value="1"/>
</dbReference>
<name>A0AAD4ILX1_PERFH</name>
<evidence type="ECO:0000256" key="3">
    <source>
        <dbReference type="SAM" id="MobiDB-lite"/>
    </source>
</evidence>
<feature type="domain" description="SHSP" evidence="5">
    <location>
        <begin position="12"/>
        <end position="116"/>
    </location>
</feature>
<reference evidence="6 7" key="1">
    <citation type="journal article" date="2021" name="Nat. Commun.">
        <title>Incipient diploidization of the medicinal plant Perilla within 10,000 years.</title>
        <authorList>
            <person name="Zhang Y."/>
            <person name="Shen Q."/>
            <person name="Leng L."/>
            <person name="Zhang D."/>
            <person name="Chen S."/>
            <person name="Shi Y."/>
            <person name="Ning Z."/>
            <person name="Chen S."/>
        </authorList>
    </citation>
    <scope>NUCLEOTIDE SEQUENCE [LARGE SCALE GENOMIC DNA]</scope>
    <source>
        <strain evidence="7">cv. PC099</strain>
    </source>
</reference>
<evidence type="ECO:0000313" key="7">
    <source>
        <dbReference type="Proteomes" id="UP001190926"/>
    </source>
</evidence>
<dbReference type="InterPro" id="IPR002068">
    <property type="entry name" value="A-crystallin/Hsp20_dom"/>
</dbReference>
<comment type="caution">
    <text evidence="6">The sequence shown here is derived from an EMBL/GenBank/DDBJ whole genome shotgun (WGS) entry which is preliminary data.</text>
</comment>
<comment type="similarity">
    <text evidence="1 2">Belongs to the small heat shock protein (HSP20) family.</text>
</comment>
<evidence type="ECO:0000256" key="2">
    <source>
        <dbReference type="RuleBase" id="RU003616"/>
    </source>
</evidence>
<evidence type="ECO:0000259" key="5">
    <source>
        <dbReference type="PROSITE" id="PS01031"/>
    </source>
</evidence>
<sequence>MARGLDKKESSLMFREISPPYRWDQDSDSHYLRLTLPGFASSDVSLNMDKYGHLVVRGTRQMTEHKYLSFEETFDVPDDGDLEQAGGMFEDDQIYRVVIPKKKKYLGQRNINEDDHGHDSIFPKSGIGSPKTLPNKPSHPLPPPLISVDNSIKKIAFFIAILIATYVAWLNR</sequence>
<feature type="transmembrane region" description="Helical" evidence="4">
    <location>
        <begin position="155"/>
        <end position="171"/>
    </location>
</feature>
<keyword evidence="7" id="KW-1185">Reference proteome</keyword>
<dbReference type="Pfam" id="PF00011">
    <property type="entry name" value="HSP20"/>
    <property type="match status" value="1"/>
</dbReference>
<evidence type="ECO:0000256" key="1">
    <source>
        <dbReference type="PROSITE-ProRule" id="PRU00285"/>
    </source>
</evidence>
<protein>
    <recommendedName>
        <fullName evidence="5">SHSP domain-containing protein</fullName>
    </recommendedName>
</protein>
<dbReference type="SUPFAM" id="SSF49764">
    <property type="entry name" value="HSP20-like chaperones"/>
    <property type="match status" value="1"/>
</dbReference>
<gene>
    <name evidence="6" type="ORF">C2S53_016259</name>
</gene>
<accession>A0AAD4ILX1</accession>
<proteinExistence type="inferred from homology"/>
<dbReference type="CDD" id="cd00298">
    <property type="entry name" value="ACD_sHsps_p23-like"/>
    <property type="match status" value="1"/>
</dbReference>
<feature type="compositionally biased region" description="Basic and acidic residues" evidence="3">
    <location>
        <begin position="111"/>
        <end position="121"/>
    </location>
</feature>
<keyword evidence="4" id="KW-1133">Transmembrane helix</keyword>
<keyword evidence="4" id="KW-0472">Membrane</keyword>
<feature type="region of interest" description="Disordered" evidence="3">
    <location>
        <begin position="109"/>
        <end position="138"/>
    </location>
</feature>
<keyword evidence="4" id="KW-0812">Transmembrane</keyword>
<dbReference type="AlphaFoldDB" id="A0AAD4ILX1"/>
<dbReference type="Proteomes" id="UP001190926">
    <property type="component" value="Unassembled WGS sequence"/>
</dbReference>
<dbReference type="EMBL" id="SDAM02029620">
    <property type="protein sequence ID" value="KAH6755260.1"/>
    <property type="molecule type" value="Genomic_DNA"/>
</dbReference>
<evidence type="ECO:0000256" key="4">
    <source>
        <dbReference type="SAM" id="Phobius"/>
    </source>
</evidence>
<dbReference type="InterPro" id="IPR008978">
    <property type="entry name" value="HSP20-like_chaperone"/>
</dbReference>
<dbReference type="PROSITE" id="PS01031">
    <property type="entry name" value="SHSP"/>
    <property type="match status" value="1"/>
</dbReference>